<dbReference type="BioCyc" id="PSP1104324:GJSN-1083-MONOMER"/>
<dbReference type="AlphaFoldDB" id="G7VCC4"/>
<dbReference type="HOGENOM" id="CLU_1607216_0_0_2"/>
<dbReference type="EMBL" id="CP003098">
    <property type="protein sequence ID" value="AET32544.1"/>
    <property type="molecule type" value="Genomic_DNA"/>
</dbReference>
<reference evidence="1 2" key="1">
    <citation type="journal article" date="2012" name="J. Bacteriol.">
        <title>Complete genome sequence of strain 1860, a crenarchaeon of the genus pyrobaculum able to grow with various electron acceptors.</title>
        <authorList>
            <person name="Mardanov A.V."/>
            <person name="Gumerov V.M."/>
            <person name="Slobodkina G.B."/>
            <person name="Beletsky A.V."/>
            <person name="Bonch-Osmolovskaya E.A."/>
            <person name="Ravin N.V."/>
            <person name="Skryabin K.G."/>
        </authorList>
    </citation>
    <scope>NUCLEOTIDE SEQUENCE [LARGE SCALE GENOMIC DNA]</scope>
    <source>
        <strain evidence="1 2">1860</strain>
    </source>
</reference>
<accession>G7VCC4</accession>
<dbReference type="STRING" id="1104324.P186_1111"/>
<evidence type="ECO:0000313" key="2">
    <source>
        <dbReference type="Proteomes" id="UP000005867"/>
    </source>
</evidence>
<keyword evidence="2" id="KW-1185">Reference proteome</keyword>
<dbReference type="GeneID" id="11595365"/>
<protein>
    <submittedName>
        <fullName evidence="1">Uncharacterized protein</fullName>
    </submittedName>
</protein>
<dbReference type="OrthoDB" id="28627at2157"/>
<proteinExistence type="predicted"/>
<dbReference type="RefSeq" id="WP_014288372.1">
    <property type="nucleotide sequence ID" value="NC_016645.1"/>
</dbReference>
<organism evidence="1 2">
    <name type="scientific">Pyrobaculum ferrireducens</name>
    <dbReference type="NCBI Taxonomy" id="1104324"/>
    <lineage>
        <taxon>Archaea</taxon>
        <taxon>Thermoproteota</taxon>
        <taxon>Thermoprotei</taxon>
        <taxon>Thermoproteales</taxon>
        <taxon>Thermoproteaceae</taxon>
        <taxon>Pyrobaculum</taxon>
    </lineage>
</organism>
<name>G7VCC4_9CREN</name>
<dbReference type="eggNOG" id="arCOG06107">
    <property type="taxonomic scope" value="Archaea"/>
</dbReference>
<gene>
    <name evidence="1" type="ORF">P186_1111</name>
</gene>
<sequence>MPNRRRAEALVGVLRISTAQCHVIEVRPRRAEVDLAAVCSTGRPIKVAELTARRRAEVRFVPTSARAEGGVKAAGTVAVVLRGPRVYEIPMYCLIDVPPGNCARPMVLVPGFDAPLEIEPGTYDLYLAGGCAAEGEGTVEIAVELTAVC</sequence>
<dbReference type="Proteomes" id="UP000005867">
    <property type="component" value="Chromosome"/>
</dbReference>
<dbReference type="KEGG" id="pyr:P186_1111"/>
<evidence type="ECO:0000313" key="1">
    <source>
        <dbReference type="EMBL" id="AET32544.1"/>
    </source>
</evidence>